<evidence type="ECO:0000256" key="1">
    <source>
        <dbReference type="SAM" id="MobiDB-lite"/>
    </source>
</evidence>
<sequence length="123" mass="14319">MLNLRKDLKETLTNVSADGWLFDKDLGERIKATKDIEKSGFDLKPARVSKPSTSFKQPAKQVPVNFYRPPHRTQTGSSRGGRPIKIPNPSQSFQQRPHQTQRRTSDQDRHRRQDVRQYHKQGR</sequence>
<protein>
    <submittedName>
        <fullName evidence="2">Uncharacterized protein</fullName>
    </submittedName>
</protein>
<feature type="compositionally biased region" description="Polar residues" evidence="1">
    <location>
        <begin position="88"/>
        <end position="98"/>
    </location>
</feature>
<organism evidence="2 3">
    <name type="scientific">Acanthoscelides obtectus</name>
    <name type="common">Bean weevil</name>
    <name type="synonym">Bruchus obtectus</name>
    <dbReference type="NCBI Taxonomy" id="200917"/>
    <lineage>
        <taxon>Eukaryota</taxon>
        <taxon>Metazoa</taxon>
        <taxon>Ecdysozoa</taxon>
        <taxon>Arthropoda</taxon>
        <taxon>Hexapoda</taxon>
        <taxon>Insecta</taxon>
        <taxon>Pterygota</taxon>
        <taxon>Neoptera</taxon>
        <taxon>Endopterygota</taxon>
        <taxon>Coleoptera</taxon>
        <taxon>Polyphaga</taxon>
        <taxon>Cucujiformia</taxon>
        <taxon>Chrysomeloidea</taxon>
        <taxon>Chrysomelidae</taxon>
        <taxon>Bruchinae</taxon>
        <taxon>Bruchini</taxon>
        <taxon>Acanthoscelides</taxon>
    </lineage>
</organism>
<gene>
    <name evidence="2" type="ORF">ACAOBT_LOCUS13356</name>
</gene>
<reference evidence="2" key="1">
    <citation type="submission" date="2022-03" db="EMBL/GenBank/DDBJ databases">
        <authorList>
            <person name="Sayadi A."/>
        </authorList>
    </citation>
    <scope>NUCLEOTIDE SEQUENCE</scope>
</reference>
<accession>A0A9P0KUE7</accession>
<dbReference type="EMBL" id="CAKOFQ010006876">
    <property type="protein sequence ID" value="CAH1979211.1"/>
    <property type="molecule type" value="Genomic_DNA"/>
</dbReference>
<dbReference type="Proteomes" id="UP001152888">
    <property type="component" value="Unassembled WGS sequence"/>
</dbReference>
<evidence type="ECO:0000313" key="2">
    <source>
        <dbReference type="EMBL" id="CAH1979211.1"/>
    </source>
</evidence>
<feature type="region of interest" description="Disordered" evidence="1">
    <location>
        <begin position="44"/>
        <end position="123"/>
    </location>
</feature>
<dbReference type="OrthoDB" id="6767550at2759"/>
<comment type="caution">
    <text evidence="2">The sequence shown here is derived from an EMBL/GenBank/DDBJ whole genome shotgun (WGS) entry which is preliminary data.</text>
</comment>
<name>A0A9P0KUE7_ACAOB</name>
<evidence type="ECO:0000313" key="3">
    <source>
        <dbReference type="Proteomes" id="UP001152888"/>
    </source>
</evidence>
<keyword evidence="3" id="KW-1185">Reference proteome</keyword>
<proteinExistence type="predicted"/>
<feature type="compositionally biased region" description="Basic and acidic residues" evidence="1">
    <location>
        <begin position="103"/>
        <end position="117"/>
    </location>
</feature>
<dbReference type="AlphaFoldDB" id="A0A9P0KUE7"/>